<comment type="caution">
    <text evidence="2">The sequence shown here is derived from an EMBL/GenBank/DDBJ whole genome shotgun (WGS) entry which is preliminary data.</text>
</comment>
<proteinExistence type="predicted"/>
<gene>
    <name evidence="2" type="ORF">GR138_23745</name>
</gene>
<organism evidence="2 3">
    <name type="scientific">Shinella kummerowiae</name>
    <dbReference type="NCBI Taxonomy" id="417745"/>
    <lineage>
        <taxon>Bacteria</taxon>
        <taxon>Pseudomonadati</taxon>
        <taxon>Pseudomonadota</taxon>
        <taxon>Alphaproteobacteria</taxon>
        <taxon>Hyphomicrobiales</taxon>
        <taxon>Rhizobiaceae</taxon>
        <taxon>Shinella</taxon>
    </lineage>
</organism>
<accession>A0A6N8SHF7</accession>
<dbReference type="EMBL" id="WUMK01000009">
    <property type="protein sequence ID" value="MXN48229.1"/>
    <property type="molecule type" value="Genomic_DNA"/>
</dbReference>
<dbReference type="OrthoDB" id="7306317at2"/>
<protein>
    <recommendedName>
        <fullName evidence="4">Argininosuccinate lyase</fullName>
    </recommendedName>
</protein>
<feature type="chain" id="PRO_5026987053" description="Argininosuccinate lyase" evidence="1">
    <location>
        <begin position="27"/>
        <end position="118"/>
    </location>
</feature>
<sequence>MKSIVTKSIAALAAATLLLSAPAASAAGMKFDIKNDSGYIIDGFYTGEDGEWSANWMNFKLNGGETANMEFNYEGGCDIEFYVTWEAEDGSSIKGDETTINICEANTIYFDGKQATYD</sequence>
<evidence type="ECO:0000313" key="3">
    <source>
        <dbReference type="Proteomes" id="UP000435802"/>
    </source>
</evidence>
<keyword evidence="1" id="KW-0732">Signal</keyword>
<dbReference type="RefSeq" id="WP_160861714.1">
    <property type="nucleotide sequence ID" value="NZ_JAODWE010000001.1"/>
</dbReference>
<dbReference type="AlphaFoldDB" id="A0A6N8SHF7"/>
<dbReference type="Proteomes" id="UP000435802">
    <property type="component" value="Unassembled WGS sequence"/>
</dbReference>
<name>A0A6N8SHF7_9HYPH</name>
<evidence type="ECO:0000256" key="1">
    <source>
        <dbReference type="SAM" id="SignalP"/>
    </source>
</evidence>
<evidence type="ECO:0008006" key="4">
    <source>
        <dbReference type="Google" id="ProtNLM"/>
    </source>
</evidence>
<reference evidence="2 3" key="1">
    <citation type="submission" date="2019-12" db="EMBL/GenBank/DDBJ databases">
        <title>Shinella kummerowiae sp. nov., a symbiotic bacterium isolated from root nodules of the herbal legume Kummerowia stipulacea.</title>
        <authorList>
            <person name="Gao J."/>
        </authorList>
    </citation>
    <scope>NUCLEOTIDE SEQUENCE [LARGE SCALE GENOMIC DNA]</scope>
    <source>
        <strain evidence="2 3">CCBAU 25048</strain>
    </source>
</reference>
<evidence type="ECO:0000313" key="2">
    <source>
        <dbReference type="EMBL" id="MXN48229.1"/>
    </source>
</evidence>
<feature type="signal peptide" evidence="1">
    <location>
        <begin position="1"/>
        <end position="26"/>
    </location>
</feature>
<keyword evidence="3" id="KW-1185">Reference proteome</keyword>